<dbReference type="AlphaFoldDB" id="A0AA44R4Q2"/>
<sequence>MLERTLEYLGVEKESTIGPYHIPIKLIFWSTPKTKKQAIFCQKYTEFSYWGFYKILKLMAMYGDPVYLDIGFINSP</sequence>
<gene>
    <name evidence="1" type="ORF">BAQ49_03895</name>
</gene>
<evidence type="ECO:0000313" key="2">
    <source>
        <dbReference type="Proteomes" id="UP000183185"/>
    </source>
</evidence>
<accession>A0AA44R4Q2</accession>
<reference evidence="1 2" key="1">
    <citation type="submission" date="2016-06" db="EMBL/GenBank/DDBJ databases">
        <title>First insights into the genetic diversity and population structure of in the Bacillus cereus group bacteria from diverse marine environments.</title>
        <authorList>
            <person name="Liu Y."/>
            <person name="Lai Q."/>
            <person name="Shao Z."/>
        </authorList>
    </citation>
    <scope>NUCLEOTIDE SEQUENCE [LARGE SCALE GENOMIC DNA]</scope>
    <source>
        <strain evidence="1 2">TD42</strain>
    </source>
</reference>
<dbReference type="Proteomes" id="UP000183185">
    <property type="component" value="Unassembled WGS sequence"/>
</dbReference>
<evidence type="ECO:0000313" key="1">
    <source>
        <dbReference type="EMBL" id="OJE34994.1"/>
    </source>
</evidence>
<dbReference type="EMBL" id="MACH01000160">
    <property type="protein sequence ID" value="OJE34994.1"/>
    <property type="molecule type" value="Genomic_DNA"/>
</dbReference>
<comment type="caution">
    <text evidence="1">The sequence shown here is derived from an EMBL/GenBank/DDBJ whole genome shotgun (WGS) entry which is preliminary data.</text>
</comment>
<name>A0AA44R4Q2_9BACI</name>
<protein>
    <submittedName>
        <fullName evidence="1">Uncharacterized protein</fullName>
    </submittedName>
</protein>
<organism evidence="1 2">
    <name type="scientific">Bacillus proteolyticus</name>
    <dbReference type="NCBI Taxonomy" id="2026192"/>
    <lineage>
        <taxon>Bacteria</taxon>
        <taxon>Bacillati</taxon>
        <taxon>Bacillota</taxon>
        <taxon>Bacilli</taxon>
        <taxon>Bacillales</taxon>
        <taxon>Bacillaceae</taxon>
        <taxon>Bacillus</taxon>
        <taxon>Bacillus cereus group</taxon>
    </lineage>
</organism>
<proteinExistence type="predicted"/>